<sequence length="74" mass="8224">MYLFHMLVESGAGECWSKTELASAGREQAGRKRTASQARMNEMNLSSTASSKRERAREIELDNFKQVRAGVDGS</sequence>
<evidence type="ECO:0000313" key="3">
    <source>
        <dbReference type="Proteomes" id="UP000237000"/>
    </source>
</evidence>
<feature type="region of interest" description="Disordered" evidence="1">
    <location>
        <begin position="22"/>
        <end position="57"/>
    </location>
</feature>
<name>A0A2P5BSJ6_TREOI</name>
<feature type="compositionally biased region" description="Polar residues" evidence="1">
    <location>
        <begin position="35"/>
        <end position="50"/>
    </location>
</feature>
<dbReference type="InParanoid" id="A0A2P5BSJ6"/>
<reference evidence="3" key="1">
    <citation type="submission" date="2016-06" db="EMBL/GenBank/DDBJ databases">
        <title>Parallel loss of symbiosis genes in relatives of nitrogen-fixing non-legume Parasponia.</title>
        <authorList>
            <person name="Van Velzen R."/>
            <person name="Holmer R."/>
            <person name="Bu F."/>
            <person name="Rutten L."/>
            <person name="Van Zeijl A."/>
            <person name="Liu W."/>
            <person name="Santuari L."/>
            <person name="Cao Q."/>
            <person name="Sharma T."/>
            <person name="Shen D."/>
            <person name="Roswanjaya Y."/>
            <person name="Wardhani T."/>
            <person name="Kalhor M.S."/>
            <person name="Jansen J."/>
            <person name="Van den Hoogen J."/>
            <person name="Gungor B."/>
            <person name="Hartog M."/>
            <person name="Hontelez J."/>
            <person name="Verver J."/>
            <person name="Yang W.-C."/>
            <person name="Schijlen E."/>
            <person name="Repin R."/>
            <person name="Schilthuizen M."/>
            <person name="Schranz E."/>
            <person name="Heidstra R."/>
            <person name="Miyata K."/>
            <person name="Fedorova E."/>
            <person name="Kohlen W."/>
            <person name="Bisseling T."/>
            <person name="Smit S."/>
            <person name="Geurts R."/>
        </authorList>
    </citation>
    <scope>NUCLEOTIDE SEQUENCE [LARGE SCALE GENOMIC DNA]</scope>
    <source>
        <strain evidence="3">cv. RG33-2</strain>
    </source>
</reference>
<accession>A0A2P5BSJ6</accession>
<comment type="caution">
    <text evidence="2">The sequence shown here is derived from an EMBL/GenBank/DDBJ whole genome shotgun (WGS) entry which is preliminary data.</text>
</comment>
<keyword evidence="3" id="KW-1185">Reference proteome</keyword>
<dbReference type="Proteomes" id="UP000237000">
    <property type="component" value="Unassembled WGS sequence"/>
</dbReference>
<gene>
    <name evidence="2" type="ORF">TorRG33x02_310510</name>
</gene>
<dbReference type="AlphaFoldDB" id="A0A2P5BSJ6"/>
<proteinExistence type="predicted"/>
<organism evidence="2 3">
    <name type="scientific">Trema orientale</name>
    <name type="common">Charcoal tree</name>
    <name type="synonym">Celtis orientalis</name>
    <dbReference type="NCBI Taxonomy" id="63057"/>
    <lineage>
        <taxon>Eukaryota</taxon>
        <taxon>Viridiplantae</taxon>
        <taxon>Streptophyta</taxon>
        <taxon>Embryophyta</taxon>
        <taxon>Tracheophyta</taxon>
        <taxon>Spermatophyta</taxon>
        <taxon>Magnoliopsida</taxon>
        <taxon>eudicotyledons</taxon>
        <taxon>Gunneridae</taxon>
        <taxon>Pentapetalae</taxon>
        <taxon>rosids</taxon>
        <taxon>fabids</taxon>
        <taxon>Rosales</taxon>
        <taxon>Cannabaceae</taxon>
        <taxon>Trema</taxon>
    </lineage>
</organism>
<protein>
    <submittedName>
        <fullName evidence="2">Uncharacterized protein</fullName>
    </submittedName>
</protein>
<dbReference type="EMBL" id="JXTC01000468">
    <property type="protein sequence ID" value="PON51766.1"/>
    <property type="molecule type" value="Genomic_DNA"/>
</dbReference>
<evidence type="ECO:0000256" key="1">
    <source>
        <dbReference type="SAM" id="MobiDB-lite"/>
    </source>
</evidence>
<evidence type="ECO:0000313" key="2">
    <source>
        <dbReference type="EMBL" id="PON51766.1"/>
    </source>
</evidence>